<name>A0A8S5MKK1_9CAUD</name>
<dbReference type="EMBL" id="BK014924">
    <property type="protein sequence ID" value="DAD82772.1"/>
    <property type="molecule type" value="Genomic_DNA"/>
</dbReference>
<organism evidence="1">
    <name type="scientific">Siphoviridae sp. cteRK31</name>
    <dbReference type="NCBI Taxonomy" id="2826405"/>
    <lineage>
        <taxon>Viruses</taxon>
        <taxon>Duplodnaviria</taxon>
        <taxon>Heunggongvirae</taxon>
        <taxon>Uroviricota</taxon>
        <taxon>Caudoviricetes</taxon>
    </lineage>
</organism>
<proteinExistence type="predicted"/>
<accession>A0A8S5MKK1</accession>
<evidence type="ECO:0008006" key="2">
    <source>
        <dbReference type="Google" id="ProtNLM"/>
    </source>
</evidence>
<evidence type="ECO:0000313" key="1">
    <source>
        <dbReference type="EMBL" id="DAD82772.1"/>
    </source>
</evidence>
<dbReference type="Pfam" id="PF10721">
    <property type="entry name" value="DUF2514"/>
    <property type="match status" value="1"/>
</dbReference>
<reference evidence="1" key="1">
    <citation type="journal article" date="2021" name="Proc. Natl. Acad. Sci. U.S.A.">
        <title>A Catalog of Tens of Thousands of Viruses from Human Metagenomes Reveals Hidden Associations with Chronic Diseases.</title>
        <authorList>
            <person name="Tisza M.J."/>
            <person name="Buck C.B."/>
        </authorList>
    </citation>
    <scope>NUCLEOTIDE SEQUENCE</scope>
    <source>
        <strain evidence="1">CteRK31</strain>
    </source>
</reference>
<dbReference type="InterPro" id="IPR019659">
    <property type="entry name" value="DUF2514"/>
</dbReference>
<protein>
    <recommendedName>
        <fullName evidence="2">DUF2514 domain-containing protein</fullName>
    </recommendedName>
</protein>
<sequence>MMGVKRGVVIGLIITGAFTAGALWKESEWEAKWFKRDAADATALAIAEHGNRLIEQGRLIARDEAVSDAKDKERAARLNADLLSGTVQQLQLQAKKLATRLDAARETANLAATAGSKAETAPAGVLAYVLGEIAGEAEKLAGIADERYRAGLTCERIYSSLETEKSR</sequence>